<dbReference type="Proteomes" id="UP001159427">
    <property type="component" value="Unassembled WGS sequence"/>
</dbReference>
<reference evidence="1 2" key="1">
    <citation type="submission" date="2022-05" db="EMBL/GenBank/DDBJ databases">
        <authorList>
            <consortium name="Genoscope - CEA"/>
            <person name="William W."/>
        </authorList>
    </citation>
    <scope>NUCLEOTIDE SEQUENCE [LARGE SCALE GENOMIC DNA]</scope>
</reference>
<proteinExistence type="predicted"/>
<name>A0ABN8LHH1_9CNID</name>
<protein>
    <submittedName>
        <fullName evidence="1">Uncharacterized protein</fullName>
    </submittedName>
</protein>
<sequence length="78" mass="8716">LRANLSFGREAVRASDFVLDIIENGYKILFQKSPLPYSIENRSSALLHRGFVREALPELLTRGYIASSGFTLNDDVSV</sequence>
<comment type="caution">
    <text evidence="1">The sequence shown here is derived from an EMBL/GenBank/DDBJ whole genome shotgun (WGS) entry which is preliminary data.</text>
</comment>
<evidence type="ECO:0000313" key="2">
    <source>
        <dbReference type="Proteomes" id="UP001159427"/>
    </source>
</evidence>
<evidence type="ECO:0000313" key="1">
    <source>
        <dbReference type="EMBL" id="CAH3016562.1"/>
    </source>
</evidence>
<keyword evidence="2" id="KW-1185">Reference proteome</keyword>
<dbReference type="EMBL" id="CALNXI010000043">
    <property type="protein sequence ID" value="CAH3016562.1"/>
    <property type="molecule type" value="Genomic_DNA"/>
</dbReference>
<feature type="non-terminal residue" evidence="1">
    <location>
        <position position="1"/>
    </location>
</feature>
<accession>A0ABN8LHH1</accession>
<gene>
    <name evidence="1" type="ORF">PEVE_00030391</name>
</gene>
<organism evidence="1 2">
    <name type="scientific">Porites evermanni</name>
    <dbReference type="NCBI Taxonomy" id="104178"/>
    <lineage>
        <taxon>Eukaryota</taxon>
        <taxon>Metazoa</taxon>
        <taxon>Cnidaria</taxon>
        <taxon>Anthozoa</taxon>
        <taxon>Hexacorallia</taxon>
        <taxon>Scleractinia</taxon>
        <taxon>Fungiina</taxon>
        <taxon>Poritidae</taxon>
        <taxon>Porites</taxon>
    </lineage>
</organism>